<dbReference type="GO" id="GO:0005783">
    <property type="term" value="C:endoplasmic reticulum"/>
    <property type="evidence" value="ECO:0007669"/>
    <property type="project" value="TreeGrafter"/>
</dbReference>
<dbReference type="InterPro" id="IPR002123">
    <property type="entry name" value="Plipid/glycerol_acylTrfase"/>
</dbReference>
<dbReference type="OMA" id="RMVMIAN"/>
<dbReference type="SUPFAM" id="SSF69593">
    <property type="entry name" value="Glycerol-3-phosphate (1)-acyltransferase"/>
    <property type="match status" value="1"/>
</dbReference>
<keyword evidence="1" id="KW-0472">Membrane</keyword>
<dbReference type="GO" id="GO:0016746">
    <property type="term" value="F:acyltransferase activity"/>
    <property type="evidence" value="ECO:0007669"/>
    <property type="project" value="InterPro"/>
</dbReference>
<dbReference type="Pfam" id="PF01553">
    <property type="entry name" value="Acyltransferase"/>
    <property type="match status" value="1"/>
</dbReference>
<keyword evidence="4" id="KW-1185">Reference proteome</keyword>
<evidence type="ECO:0000313" key="4">
    <source>
        <dbReference type="Proteomes" id="UP000053558"/>
    </source>
</evidence>
<dbReference type="GeneID" id="19207018"/>
<sequence>MGASQNSDLHELKITERPPRTWTQTLNAICAGLVFVTSAVLINSFQLVVLLPLRVIPLQATQNLYDEGVRYSKGAFASLINLMNQWFAPTQLKITFEREGQGKVSEEDIERFVERDGSGKISFLRLPQKSVITSNHQVYSDWWYIWGLTYYMGTHKDVFIVLKKSLKWVPIIGPGMQIFRFIFLARSWAHDKLILSRKLAKLGRQAELQDKPFTFILFPEGTLVSKDTKPISKKYAEKIGISDLSNLLLPRSTGLLYSLRSLAPRMPSLKLIDITMVYPGVPPMGYGQSWYTLRSIFCDRVPPPVVNMHIRIFDVSQEVPIGDISGTNPKTIPNGSARDTVEIDVPEYEREAFDLWLRKLWTDKDEFITKFHATESDVLARRATIDIPLALKSDREIPNAFCFFVPTVAVFLWAKLAGLVWH</sequence>
<accession>A0A5M3N5A3</accession>
<protein>
    <recommendedName>
        <fullName evidence="2">Phospholipid/glycerol acyltransferase domain-containing protein</fullName>
    </recommendedName>
</protein>
<dbReference type="OrthoDB" id="189226at2759"/>
<reference evidence="4" key="1">
    <citation type="journal article" date="2012" name="Science">
        <title>The Paleozoic origin of enzymatic lignin decomposition reconstructed from 31 fungal genomes.</title>
        <authorList>
            <person name="Floudas D."/>
            <person name="Binder M."/>
            <person name="Riley R."/>
            <person name="Barry K."/>
            <person name="Blanchette R.A."/>
            <person name="Henrissat B."/>
            <person name="Martinez A.T."/>
            <person name="Otillar R."/>
            <person name="Spatafora J.W."/>
            <person name="Yadav J.S."/>
            <person name="Aerts A."/>
            <person name="Benoit I."/>
            <person name="Boyd A."/>
            <person name="Carlson A."/>
            <person name="Copeland A."/>
            <person name="Coutinho P.M."/>
            <person name="de Vries R.P."/>
            <person name="Ferreira P."/>
            <person name="Findley K."/>
            <person name="Foster B."/>
            <person name="Gaskell J."/>
            <person name="Glotzer D."/>
            <person name="Gorecki P."/>
            <person name="Heitman J."/>
            <person name="Hesse C."/>
            <person name="Hori C."/>
            <person name="Igarashi K."/>
            <person name="Jurgens J.A."/>
            <person name="Kallen N."/>
            <person name="Kersten P."/>
            <person name="Kohler A."/>
            <person name="Kuees U."/>
            <person name="Kumar T.K.A."/>
            <person name="Kuo A."/>
            <person name="LaButti K."/>
            <person name="Larrondo L.F."/>
            <person name="Lindquist E."/>
            <person name="Ling A."/>
            <person name="Lombard V."/>
            <person name="Lucas S."/>
            <person name="Lundell T."/>
            <person name="Martin R."/>
            <person name="McLaughlin D.J."/>
            <person name="Morgenstern I."/>
            <person name="Morin E."/>
            <person name="Murat C."/>
            <person name="Nagy L.G."/>
            <person name="Nolan M."/>
            <person name="Ohm R.A."/>
            <person name="Patyshakuliyeva A."/>
            <person name="Rokas A."/>
            <person name="Ruiz-Duenas F.J."/>
            <person name="Sabat G."/>
            <person name="Salamov A."/>
            <person name="Samejima M."/>
            <person name="Schmutz J."/>
            <person name="Slot J.C."/>
            <person name="St John F."/>
            <person name="Stenlid J."/>
            <person name="Sun H."/>
            <person name="Sun S."/>
            <person name="Syed K."/>
            <person name="Tsang A."/>
            <person name="Wiebenga A."/>
            <person name="Young D."/>
            <person name="Pisabarro A."/>
            <person name="Eastwood D.C."/>
            <person name="Martin F."/>
            <person name="Cullen D."/>
            <person name="Grigoriev I.V."/>
            <person name="Hibbett D.S."/>
        </authorList>
    </citation>
    <scope>NUCLEOTIDE SEQUENCE [LARGE SCALE GENOMIC DNA]</scope>
    <source>
        <strain evidence="4">RWD-64-598 SS2</strain>
    </source>
</reference>
<feature type="domain" description="Phospholipid/glycerol acyltransferase" evidence="2">
    <location>
        <begin position="130"/>
        <end position="256"/>
    </location>
</feature>
<name>A0A5M3N5A3_CONPW</name>
<dbReference type="EMBL" id="JH711573">
    <property type="protein sequence ID" value="EIW86486.1"/>
    <property type="molecule type" value="Genomic_DNA"/>
</dbReference>
<organism evidence="3 4">
    <name type="scientific">Coniophora puteana (strain RWD-64-598)</name>
    <name type="common">Brown rot fungus</name>
    <dbReference type="NCBI Taxonomy" id="741705"/>
    <lineage>
        <taxon>Eukaryota</taxon>
        <taxon>Fungi</taxon>
        <taxon>Dikarya</taxon>
        <taxon>Basidiomycota</taxon>
        <taxon>Agaricomycotina</taxon>
        <taxon>Agaricomycetes</taxon>
        <taxon>Agaricomycetidae</taxon>
        <taxon>Boletales</taxon>
        <taxon>Coniophorineae</taxon>
        <taxon>Coniophoraceae</taxon>
        <taxon>Coniophora</taxon>
    </lineage>
</organism>
<dbReference type="GO" id="GO:0036149">
    <property type="term" value="P:phosphatidylinositol acyl-chain remodeling"/>
    <property type="evidence" value="ECO:0007669"/>
    <property type="project" value="TreeGrafter"/>
</dbReference>
<feature type="transmembrane region" description="Helical" evidence="1">
    <location>
        <begin position="26"/>
        <end position="51"/>
    </location>
</feature>
<evidence type="ECO:0000259" key="2">
    <source>
        <dbReference type="SMART" id="SM00563"/>
    </source>
</evidence>
<gene>
    <name evidence="3" type="ORF">CONPUDRAFT_44786</name>
</gene>
<evidence type="ECO:0000313" key="3">
    <source>
        <dbReference type="EMBL" id="EIW86486.1"/>
    </source>
</evidence>
<dbReference type="SMART" id="SM00563">
    <property type="entry name" value="PlsC"/>
    <property type="match status" value="1"/>
</dbReference>
<dbReference type="CDD" id="cd07990">
    <property type="entry name" value="LPLAT_LCLAT1-like"/>
    <property type="match status" value="1"/>
</dbReference>
<evidence type="ECO:0000256" key="1">
    <source>
        <dbReference type="SAM" id="Phobius"/>
    </source>
</evidence>
<dbReference type="RefSeq" id="XP_007762467.1">
    <property type="nucleotide sequence ID" value="XM_007764277.1"/>
</dbReference>
<proteinExistence type="predicted"/>
<dbReference type="PANTHER" id="PTHR10983">
    <property type="entry name" value="1-ACYLGLYCEROL-3-PHOSPHATE ACYLTRANSFERASE-RELATED"/>
    <property type="match status" value="1"/>
</dbReference>
<dbReference type="Proteomes" id="UP000053558">
    <property type="component" value="Unassembled WGS sequence"/>
</dbReference>
<dbReference type="KEGG" id="cput:CONPUDRAFT_44786"/>
<comment type="caution">
    <text evidence="3">The sequence shown here is derived from an EMBL/GenBank/DDBJ whole genome shotgun (WGS) entry which is preliminary data.</text>
</comment>
<keyword evidence="1" id="KW-1133">Transmembrane helix</keyword>
<keyword evidence="1" id="KW-0812">Transmembrane</keyword>
<dbReference type="PANTHER" id="PTHR10983:SF16">
    <property type="entry name" value="LYSOCARDIOLIPIN ACYLTRANSFERASE 1"/>
    <property type="match status" value="1"/>
</dbReference>
<dbReference type="AlphaFoldDB" id="A0A5M3N5A3"/>